<sequence>MLEGMQPINSALPRWRHDDEAHRHSNTLMTTPAHNHRTSQIDGDDDTQSAAPQWHVATDECLVRQYSMVTATPAHDHWYCSAPIVMTTRCPLPQ</sequence>
<evidence type="ECO:0000313" key="3">
    <source>
        <dbReference type="Proteomes" id="UP000053989"/>
    </source>
</evidence>
<keyword evidence="3" id="KW-1185">Reference proteome</keyword>
<protein>
    <submittedName>
        <fullName evidence="2">Uncharacterized protein</fullName>
    </submittedName>
</protein>
<reference evidence="2 3" key="1">
    <citation type="submission" date="2014-04" db="EMBL/GenBank/DDBJ databases">
        <authorList>
            <consortium name="DOE Joint Genome Institute"/>
            <person name="Kuo A."/>
            <person name="Kohler A."/>
            <person name="Nagy L.G."/>
            <person name="Floudas D."/>
            <person name="Copeland A."/>
            <person name="Barry K.W."/>
            <person name="Cichocki N."/>
            <person name="Veneault-Fourrey C."/>
            <person name="LaButti K."/>
            <person name="Lindquist E.A."/>
            <person name="Lipzen A."/>
            <person name="Lundell T."/>
            <person name="Morin E."/>
            <person name="Murat C."/>
            <person name="Sun H."/>
            <person name="Tunlid A."/>
            <person name="Henrissat B."/>
            <person name="Grigoriev I.V."/>
            <person name="Hibbett D.S."/>
            <person name="Martin F."/>
            <person name="Nordberg H.P."/>
            <person name="Cantor M.N."/>
            <person name="Hua S.X."/>
        </authorList>
    </citation>
    <scope>NUCLEOTIDE SEQUENCE [LARGE SCALE GENOMIC DNA]</scope>
    <source>
        <strain evidence="2 3">Foug A</strain>
    </source>
</reference>
<accession>A0A0C3DNS5</accession>
<dbReference type="InParanoid" id="A0A0C3DNS5"/>
<feature type="compositionally biased region" description="Polar residues" evidence="1">
    <location>
        <begin position="26"/>
        <end position="41"/>
    </location>
</feature>
<dbReference type="Proteomes" id="UP000053989">
    <property type="component" value="Unassembled WGS sequence"/>
</dbReference>
<name>A0A0C3DNS5_9AGAM</name>
<feature type="region of interest" description="Disordered" evidence="1">
    <location>
        <begin position="1"/>
        <end position="51"/>
    </location>
</feature>
<evidence type="ECO:0000313" key="2">
    <source>
        <dbReference type="EMBL" id="KIM57651.1"/>
    </source>
</evidence>
<evidence type="ECO:0000256" key="1">
    <source>
        <dbReference type="SAM" id="MobiDB-lite"/>
    </source>
</evidence>
<gene>
    <name evidence="2" type="ORF">SCLCIDRAFT_1219342</name>
</gene>
<dbReference type="EMBL" id="KN822098">
    <property type="protein sequence ID" value="KIM57651.1"/>
    <property type="molecule type" value="Genomic_DNA"/>
</dbReference>
<dbReference type="AlphaFoldDB" id="A0A0C3DNS5"/>
<proteinExistence type="predicted"/>
<dbReference type="HOGENOM" id="CLU_2387497_0_0_1"/>
<organism evidence="2 3">
    <name type="scientific">Scleroderma citrinum Foug A</name>
    <dbReference type="NCBI Taxonomy" id="1036808"/>
    <lineage>
        <taxon>Eukaryota</taxon>
        <taxon>Fungi</taxon>
        <taxon>Dikarya</taxon>
        <taxon>Basidiomycota</taxon>
        <taxon>Agaricomycotina</taxon>
        <taxon>Agaricomycetes</taxon>
        <taxon>Agaricomycetidae</taxon>
        <taxon>Boletales</taxon>
        <taxon>Sclerodermatineae</taxon>
        <taxon>Sclerodermataceae</taxon>
        <taxon>Scleroderma</taxon>
    </lineage>
</organism>
<reference evidence="3" key="2">
    <citation type="submission" date="2015-01" db="EMBL/GenBank/DDBJ databases">
        <title>Evolutionary Origins and Diversification of the Mycorrhizal Mutualists.</title>
        <authorList>
            <consortium name="DOE Joint Genome Institute"/>
            <consortium name="Mycorrhizal Genomics Consortium"/>
            <person name="Kohler A."/>
            <person name="Kuo A."/>
            <person name="Nagy L.G."/>
            <person name="Floudas D."/>
            <person name="Copeland A."/>
            <person name="Barry K.W."/>
            <person name="Cichocki N."/>
            <person name="Veneault-Fourrey C."/>
            <person name="LaButti K."/>
            <person name="Lindquist E.A."/>
            <person name="Lipzen A."/>
            <person name="Lundell T."/>
            <person name="Morin E."/>
            <person name="Murat C."/>
            <person name="Riley R."/>
            <person name="Ohm R."/>
            <person name="Sun H."/>
            <person name="Tunlid A."/>
            <person name="Henrissat B."/>
            <person name="Grigoriev I.V."/>
            <person name="Hibbett D.S."/>
            <person name="Martin F."/>
        </authorList>
    </citation>
    <scope>NUCLEOTIDE SEQUENCE [LARGE SCALE GENOMIC DNA]</scope>
    <source>
        <strain evidence="3">Foug A</strain>
    </source>
</reference>